<protein>
    <recommendedName>
        <fullName evidence="3">RNA polymerase sigma-70 region 2 domain-containing protein</fullName>
    </recommendedName>
</protein>
<dbReference type="GO" id="GO:0006352">
    <property type="term" value="P:DNA-templated transcription initiation"/>
    <property type="evidence" value="ECO:0007669"/>
    <property type="project" value="InterPro"/>
</dbReference>
<proteinExistence type="predicted"/>
<keyword evidence="2" id="KW-1185">Reference proteome</keyword>
<name>A0A433V6M1_9CYAN</name>
<evidence type="ECO:0008006" key="3">
    <source>
        <dbReference type="Google" id="ProtNLM"/>
    </source>
</evidence>
<dbReference type="AlphaFoldDB" id="A0A433V6M1"/>
<organism evidence="1 2">
    <name type="scientific">Dulcicalothrix desertica PCC 7102</name>
    <dbReference type="NCBI Taxonomy" id="232991"/>
    <lineage>
        <taxon>Bacteria</taxon>
        <taxon>Bacillati</taxon>
        <taxon>Cyanobacteriota</taxon>
        <taxon>Cyanophyceae</taxon>
        <taxon>Nostocales</taxon>
        <taxon>Calotrichaceae</taxon>
        <taxon>Dulcicalothrix</taxon>
    </lineage>
</organism>
<evidence type="ECO:0000313" key="2">
    <source>
        <dbReference type="Proteomes" id="UP000271624"/>
    </source>
</evidence>
<dbReference type="GO" id="GO:0003700">
    <property type="term" value="F:DNA-binding transcription factor activity"/>
    <property type="evidence" value="ECO:0007669"/>
    <property type="project" value="InterPro"/>
</dbReference>
<reference evidence="1" key="1">
    <citation type="submission" date="2018-12" db="EMBL/GenBank/DDBJ databases">
        <authorList>
            <person name="Will S."/>
            <person name="Neumann-Schaal M."/>
            <person name="Henke P."/>
        </authorList>
    </citation>
    <scope>NUCLEOTIDE SEQUENCE</scope>
    <source>
        <strain evidence="1">PCC 7102</strain>
    </source>
</reference>
<dbReference type="OrthoDB" id="454880at2"/>
<sequence length="220" mass="25353">MTLEDLAILAKQAAIKASDGSLDEKARDKASLEKQIALTKLFSELTIKIDQLPKPQTDASNYVYEEALQDTYLYICKNIHNYDPARGSIIGWLLFILKKRKINSFNSINWDIMSIYTYTGDGNEVNIYDIHISPELNPLPSEKLLAFIKEDPEGLLQHELFNRNPNASFQTILLKKIEEDKSWEQIAQEFKIGATHGPIYSFYQRSCKKFAPYFNQYLCE</sequence>
<dbReference type="SUPFAM" id="SSF88946">
    <property type="entry name" value="Sigma2 domain of RNA polymerase sigma factors"/>
    <property type="match status" value="1"/>
</dbReference>
<accession>A0A433V6M1</accession>
<comment type="caution">
    <text evidence="1">The sequence shown here is derived from an EMBL/GenBank/DDBJ whole genome shotgun (WGS) entry which is preliminary data.</text>
</comment>
<dbReference type="Proteomes" id="UP000271624">
    <property type="component" value="Unassembled WGS sequence"/>
</dbReference>
<dbReference type="RefSeq" id="WP_127084550.1">
    <property type="nucleotide sequence ID" value="NZ_RSCL01000018.1"/>
</dbReference>
<dbReference type="EMBL" id="RSCL01000018">
    <property type="protein sequence ID" value="RUT01725.1"/>
    <property type="molecule type" value="Genomic_DNA"/>
</dbReference>
<reference evidence="1" key="2">
    <citation type="journal article" date="2019" name="Genome Biol. Evol.">
        <title>Day and night: Metabolic profiles and evolutionary relationships of six axenic non-marine cyanobacteria.</title>
        <authorList>
            <person name="Will S.E."/>
            <person name="Henke P."/>
            <person name="Boedeker C."/>
            <person name="Huang S."/>
            <person name="Brinkmann H."/>
            <person name="Rohde M."/>
            <person name="Jarek M."/>
            <person name="Friedl T."/>
            <person name="Seufert S."/>
            <person name="Schumacher M."/>
            <person name="Overmann J."/>
            <person name="Neumann-Schaal M."/>
            <person name="Petersen J."/>
        </authorList>
    </citation>
    <scope>NUCLEOTIDE SEQUENCE [LARGE SCALE GENOMIC DNA]</scope>
    <source>
        <strain evidence="1">PCC 7102</strain>
    </source>
</reference>
<evidence type="ECO:0000313" key="1">
    <source>
        <dbReference type="EMBL" id="RUT01725.1"/>
    </source>
</evidence>
<dbReference type="InterPro" id="IPR013325">
    <property type="entry name" value="RNA_pol_sigma_r2"/>
</dbReference>
<dbReference type="Gene3D" id="1.10.1740.10">
    <property type="match status" value="1"/>
</dbReference>
<gene>
    <name evidence="1" type="ORF">DSM106972_063480</name>
</gene>